<protein>
    <submittedName>
        <fullName evidence="1">Uncharacterized protein</fullName>
    </submittedName>
</protein>
<evidence type="ECO:0000313" key="1">
    <source>
        <dbReference type="EMBL" id="GBP08230.1"/>
    </source>
</evidence>
<organism evidence="1 2">
    <name type="scientific">Eumeta variegata</name>
    <name type="common">Bagworm moth</name>
    <name type="synonym">Eumeta japonica</name>
    <dbReference type="NCBI Taxonomy" id="151549"/>
    <lineage>
        <taxon>Eukaryota</taxon>
        <taxon>Metazoa</taxon>
        <taxon>Ecdysozoa</taxon>
        <taxon>Arthropoda</taxon>
        <taxon>Hexapoda</taxon>
        <taxon>Insecta</taxon>
        <taxon>Pterygota</taxon>
        <taxon>Neoptera</taxon>
        <taxon>Endopterygota</taxon>
        <taxon>Lepidoptera</taxon>
        <taxon>Glossata</taxon>
        <taxon>Ditrysia</taxon>
        <taxon>Tineoidea</taxon>
        <taxon>Psychidae</taxon>
        <taxon>Oiketicinae</taxon>
        <taxon>Eumeta</taxon>
    </lineage>
</organism>
<dbReference type="AlphaFoldDB" id="A0A4C1T3T5"/>
<reference evidence="1 2" key="1">
    <citation type="journal article" date="2019" name="Commun. Biol.">
        <title>The bagworm genome reveals a unique fibroin gene that provides high tensile strength.</title>
        <authorList>
            <person name="Kono N."/>
            <person name="Nakamura H."/>
            <person name="Ohtoshi R."/>
            <person name="Tomita M."/>
            <person name="Numata K."/>
            <person name="Arakawa K."/>
        </authorList>
    </citation>
    <scope>NUCLEOTIDE SEQUENCE [LARGE SCALE GENOMIC DNA]</scope>
</reference>
<keyword evidence="2" id="KW-1185">Reference proteome</keyword>
<gene>
    <name evidence="1" type="ORF">EVAR_78726_1</name>
</gene>
<accession>A0A4C1T3T5</accession>
<evidence type="ECO:0000313" key="2">
    <source>
        <dbReference type="Proteomes" id="UP000299102"/>
    </source>
</evidence>
<dbReference type="EMBL" id="BGZK01000030">
    <property type="protein sequence ID" value="GBP08230.1"/>
    <property type="molecule type" value="Genomic_DNA"/>
</dbReference>
<dbReference type="Proteomes" id="UP000299102">
    <property type="component" value="Unassembled WGS sequence"/>
</dbReference>
<sequence>MRKYDVVVSDLRCPISGTRVRALVREWTLETDLLTFFFGSGRPDRAFKYVFVIVVTMTNDIRDTIMSCGWASGEVGKGTVLNDHNRSFSTVGSFLPNVAHDSPVIVRLFFRVYGL</sequence>
<name>A0A4C1T3T5_EUMVA</name>
<comment type="caution">
    <text evidence="1">The sequence shown here is derived from an EMBL/GenBank/DDBJ whole genome shotgun (WGS) entry which is preliminary data.</text>
</comment>
<proteinExistence type="predicted"/>